<dbReference type="InterPro" id="IPR010852">
    <property type="entry name" value="ABATE"/>
</dbReference>
<dbReference type="Pfam" id="PF11706">
    <property type="entry name" value="zf-CGNR"/>
    <property type="match status" value="1"/>
</dbReference>
<dbReference type="InterPro" id="IPR023286">
    <property type="entry name" value="ABATE_dom_sf"/>
</dbReference>
<name>A0ABW2CUX1_9ACTN</name>
<sequence>MSFTFVSGALALDFAGTVKHRRLDRVDLLVAPADLARWTVEAGLLTTAPPADDAGLARAVELREAIYRSATAALHGAPPAPGDRDLINESAADAPPVPRLAPTSDGPDTAERAGDLASALAAVARSAVDLLGGPSAAALKECEAPTCTRVYLDTSRRRSRRWCDMRECGNRAKAAAFRARHRTPTH</sequence>
<accession>A0ABW2CUX1</accession>
<evidence type="ECO:0000256" key="1">
    <source>
        <dbReference type="SAM" id="MobiDB-lite"/>
    </source>
</evidence>
<reference evidence="4" key="1">
    <citation type="journal article" date="2019" name="Int. J. Syst. Evol. Microbiol.">
        <title>The Global Catalogue of Microorganisms (GCM) 10K type strain sequencing project: providing services to taxonomists for standard genome sequencing and annotation.</title>
        <authorList>
            <consortium name="The Broad Institute Genomics Platform"/>
            <consortium name="The Broad Institute Genome Sequencing Center for Infectious Disease"/>
            <person name="Wu L."/>
            <person name="Ma J."/>
        </authorList>
    </citation>
    <scope>NUCLEOTIDE SEQUENCE [LARGE SCALE GENOMIC DNA]</scope>
    <source>
        <strain evidence="4">JCM 3369</strain>
    </source>
</reference>
<proteinExistence type="predicted"/>
<dbReference type="InterPro" id="IPR021005">
    <property type="entry name" value="Znf_CGNR"/>
</dbReference>
<protein>
    <submittedName>
        <fullName evidence="3">CGNR zinc finger domain-containing protein</fullName>
    </submittedName>
</protein>
<feature type="domain" description="Zinc finger CGNR" evidence="2">
    <location>
        <begin position="139"/>
        <end position="181"/>
    </location>
</feature>
<dbReference type="SUPFAM" id="SSF160904">
    <property type="entry name" value="Jann2411-like"/>
    <property type="match status" value="1"/>
</dbReference>
<keyword evidence="4" id="KW-1185">Reference proteome</keyword>
<feature type="region of interest" description="Disordered" evidence="1">
    <location>
        <begin position="74"/>
        <end position="111"/>
    </location>
</feature>
<dbReference type="Pfam" id="PF07336">
    <property type="entry name" value="ABATE"/>
    <property type="match status" value="1"/>
</dbReference>
<dbReference type="RefSeq" id="WP_160825962.1">
    <property type="nucleotide sequence ID" value="NZ_JBHSXE010000001.1"/>
</dbReference>
<evidence type="ECO:0000313" key="4">
    <source>
        <dbReference type="Proteomes" id="UP001596380"/>
    </source>
</evidence>
<dbReference type="PANTHER" id="PTHR35525:SF3">
    <property type="entry name" value="BLL6575 PROTEIN"/>
    <property type="match status" value="1"/>
</dbReference>
<evidence type="ECO:0000259" key="2">
    <source>
        <dbReference type="Pfam" id="PF11706"/>
    </source>
</evidence>
<organism evidence="3 4">
    <name type="scientific">Actinomadura yumaensis</name>
    <dbReference type="NCBI Taxonomy" id="111807"/>
    <lineage>
        <taxon>Bacteria</taxon>
        <taxon>Bacillati</taxon>
        <taxon>Actinomycetota</taxon>
        <taxon>Actinomycetes</taxon>
        <taxon>Streptosporangiales</taxon>
        <taxon>Thermomonosporaceae</taxon>
        <taxon>Actinomadura</taxon>
    </lineage>
</organism>
<dbReference type="PANTHER" id="PTHR35525">
    <property type="entry name" value="BLL6575 PROTEIN"/>
    <property type="match status" value="1"/>
</dbReference>
<comment type="caution">
    <text evidence="3">The sequence shown here is derived from an EMBL/GenBank/DDBJ whole genome shotgun (WGS) entry which is preliminary data.</text>
</comment>
<evidence type="ECO:0000313" key="3">
    <source>
        <dbReference type="EMBL" id="MFC6884454.1"/>
    </source>
</evidence>
<dbReference type="EMBL" id="JBHSXS010000027">
    <property type="protein sequence ID" value="MFC6884454.1"/>
    <property type="molecule type" value="Genomic_DNA"/>
</dbReference>
<gene>
    <name evidence="3" type="ORF">ACFQKB_32170</name>
</gene>
<dbReference type="Gene3D" id="1.10.3300.10">
    <property type="entry name" value="Jann2411-like domain"/>
    <property type="match status" value="1"/>
</dbReference>
<dbReference type="Proteomes" id="UP001596380">
    <property type="component" value="Unassembled WGS sequence"/>
</dbReference>